<feature type="compositionally biased region" description="Polar residues" evidence="1">
    <location>
        <begin position="801"/>
        <end position="811"/>
    </location>
</feature>
<keyword evidence="2" id="KW-0472">Membrane</keyword>
<keyword evidence="4" id="KW-1185">Reference proteome</keyword>
<feature type="compositionally biased region" description="Basic and acidic residues" evidence="1">
    <location>
        <begin position="727"/>
        <end position="751"/>
    </location>
</feature>
<evidence type="ECO:0000256" key="2">
    <source>
        <dbReference type="SAM" id="Phobius"/>
    </source>
</evidence>
<proteinExistence type="predicted"/>
<keyword evidence="2" id="KW-1133">Transmembrane helix</keyword>
<evidence type="ECO:0000313" key="3">
    <source>
        <dbReference type="EMBL" id="TFL04573.1"/>
    </source>
</evidence>
<feature type="compositionally biased region" description="Polar residues" evidence="1">
    <location>
        <begin position="958"/>
        <end position="972"/>
    </location>
</feature>
<dbReference type="AlphaFoldDB" id="A0A5C3QRI8"/>
<feature type="region of interest" description="Disordered" evidence="1">
    <location>
        <begin position="938"/>
        <end position="1007"/>
    </location>
</feature>
<feature type="compositionally biased region" description="Polar residues" evidence="1">
    <location>
        <begin position="983"/>
        <end position="993"/>
    </location>
</feature>
<organism evidence="3 4">
    <name type="scientific">Pterulicium gracile</name>
    <dbReference type="NCBI Taxonomy" id="1884261"/>
    <lineage>
        <taxon>Eukaryota</taxon>
        <taxon>Fungi</taxon>
        <taxon>Dikarya</taxon>
        <taxon>Basidiomycota</taxon>
        <taxon>Agaricomycotina</taxon>
        <taxon>Agaricomycetes</taxon>
        <taxon>Agaricomycetidae</taxon>
        <taxon>Agaricales</taxon>
        <taxon>Pleurotineae</taxon>
        <taxon>Pterulaceae</taxon>
        <taxon>Pterulicium</taxon>
    </lineage>
</organism>
<dbReference type="EMBL" id="ML178818">
    <property type="protein sequence ID" value="TFL04573.1"/>
    <property type="molecule type" value="Genomic_DNA"/>
</dbReference>
<keyword evidence="2" id="KW-0812">Transmembrane</keyword>
<evidence type="ECO:0000256" key="1">
    <source>
        <dbReference type="SAM" id="MobiDB-lite"/>
    </source>
</evidence>
<protein>
    <recommendedName>
        <fullName evidence="5">Transmembrane protein</fullName>
    </recommendedName>
</protein>
<dbReference type="Gene3D" id="2.60.120.260">
    <property type="entry name" value="Galactose-binding domain-like"/>
    <property type="match status" value="2"/>
</dbReference>
<evidence type="ECO:0000313" key="4">
    <source>
        <dbReference type="Proteomes" id="UP000305067"/>
    </source>
</evidence>
<feature type="compositionally biased region" description="Polar residues" evidence="1">
    <location>
        <begin position="536"/>
        <end position="553"/>
    </location>
</feature>
<sequence>MALATSFHIEDSTPQIRYSPPPAHDHSPDPTARWTPYFDVSGFSSVHGEPGHGTGYHMTSREGASLSFEFHGTGVQLLGTSIRANYSVILDDSPLPVDQDAQNVLAQVTGLPYQQHLVTLILHKGSSISSVSFDKAVITSDFVPEHNSRRPPPPPHEVQRVEFVGDWAQRNVPSLEETSVYHCSHTAGDRTIVAFAGSSFFLTGASSPSAGAFSVTLDKNITTTLSATSSFLNPDTLLYYVGGLDAAVPHELEILNVNGSEMYIKSDGFSSAPSVTRTHWLARQLSNDTSAEAPPDTGYPGGTIAALVLAGILIFIIVTSSLFYFMVHRPRQRRRAQDRRTFVNEPKSGVFEQPTLFRDSSSRRRGFDKWRHDVEVGLGLGTLASFGLSFRQSSEDGPHSRRSTASTTDDDEYADDVPLSSKSETTSTRSSERARRKMAKGKMKAFTGSWRNSKSASRHNGRTRSLSSPPNPYGSELSHNGDGTESVYFAPIYKGKVVEATTYPTHFVPATTASSVISHPFSGQARPPQPLDIPTVNIQSPTEDGSPLFSNRSPPRRSPATVHGASPLTSAALNPREGSGDDGSVIEADSLGGEMNVSTTTQVALRGLSPRTSEVMPRNFHVIPPLGPRSSPSRHSDSKDLPRLPSPAPSSSQHSSPIDKPIFNLRSAHSSSEVLYLGEMSRKKTPSPRQDSTEERRSGSKEKDATNGGGSRRTSTGLSVRFSAQVDEQKAEKGKGKDPSETTRPDRERTGVLKPFAKRRHLDQPPSSFLDLDSSSSGGSTRSPSNGSSLGNPQRGREQSRWSNTTASYSLSGHPLQSQWSSTIVSSSPSVVDDSQTNSHRMQDVPLPDSGVVLDLSPQSSNSTGNPFPYPISLPPSPHHPEHILQMQQAQAALGLHAHADSELGNSTYLNPGGVPTSPTDSLPTTVSEIQFRHNSFSEEGYGAHPPPHPRLPPLFSEESTGSRPTPIQTAQVPFIVQRVLGGQSSAGPNSPITPLAGTPRIPPSRT</sequence>
<accession>A0A5C3QRI8</accession>
<dbReference type="Proteomes" id="UP000305067">
    <property type="component" value="Unassembled WGS sequence"/>
</dbReference>
<evidence type="ECO:0008006" key="5">
    <source>
        <dbReference type="Google" id="ProtNLM"/>
    </source>
</evidence>
<feature type="transmembrane region" description="Helical" evidence="2">
    <location>
        <begin position="304"/>
        <end position="327"/>
    </location>
</feature>
<feature type="region of interest" description="Disordered" evidence="1">
    <location>
        <begin position="608"/>
        <end position="846"/>
    </location>
</feature>
<feature type="compositionally biased region" description="Low complexity" evidence="1">
    <location>
        <begin position="817"/>
        <end position="836"/>
    </location>
</feature>
<dbReference type="STRING" id="1884261.A0A5C3QRI8"/>
<feature type="region of interest" description="Disordered" evidence="1">
    <location>
        <begin position="391"/>
        <end position="481"/>
    </location>
</feature>
<feature type="compositionally biased region" description="Low complexity" evidence="1">
    <location>
        <begin position="764"/>
        <end position="791"/>
    </location>
</feature>
<gene>
    <name evidence="3" type="ORF">BDV98DRAFT_602015</name>
</gene>
<dbReference type="OrthoDB" id="2576334at2759"/>
<feature type="region of interest" description="Disordered" evidence="1">
    <location>
        <begin position="519"/>
        <end position="594"/>
    </location>
</feature>
<feature type="compositionally biased region" description="Low complexity" evidence="1">
    <location>
        <begin position="420"/>
        <end position="429"/>
    </location>
</feature>
<feature type="compositionally biased region" description="Basic residues" evidence="1">
    <location>
        <begin position="434"/>
        <end position="443"/>
    </location>
</feature>
<feature type="region of interest" description="Disordered" evidence="1">
    <location>
        <begin position="11"/>
        <end position="31"/>
    </location>
</feature>
<reference evidence="3 4" key="1">
    <citation type="journal article" date="2019" name="Nat. Ecol. Evol.">
        <title>Megaphylogeny resolves global patterns of mushroom evolution.</title>
        <authorList>
            <person name="Varga T."/>
            <person name="Krizsan K."/>
            <person name="Foldi C."/>
            <person name="Dima B."/>
            <person name="Sanchez-Garcia M."/>
            <person name="Sanchez-Ramirez S."/>
            <person name="Szollosi G.J."/>
            <person name="Szarkandi J.G."/>
            <person name="Papp V."/>
            <person name="Albert L."/>
            <person name="Andreopoulos W."/>
            <person name="Angelini C."/>
            <person name="Antonin V."/>
            <person name="Barry K.W."/>
            <person name="Bougher N.L."/>
            <person name="Buchanan P."/>
            <person name="Buyck B."/>
            <person name="Bense V."/>
            <person name="Catcheside P."/>
            <person name="Chovatia M."/>
            <person name="Cooper J."/>
            <person name="Damon W."/>
            <person name="Desjardin D."/>
            <person name="Finy P."/>
            <person name="Geml J."/>
            <person name="Haridas S."/>
            <person name="Hughes K."/>
            <person name="Justo A."/>
            <person name="Karasinski D."/>
            <person name="Kautmanova I."/>
            <person name="Kiss B."/>
            <person name="Kocsube S."/>
            <person name="Kotiranta H."/>
            <person name="LaButti K.M."/>
            <person name="Lechner B.E."/>
            <person name="Liimatainen K."/>
            <person name="Lipzen A."/>
            <person name="Lukacs Z."/>
            <person name="Mihaltcheva S."/>
            <person name="Morgado L.N."/>
            <person name="Niskanen T."/>
            <person name="Noordeloos M.E."/>
            <person name="Ohm R.A."/>
            <person name="Ortiz-Santana B."/>
            <person name="Ovrebo C."/>
            <person name="Racz N."/>
            <person name="Riley R."/>
            <person name="Savchenko A."/>
            <person name="Shiryaev A."/>
            <person name="Soop K."/>
            <person name="Spirin V."/>
            <person name="Szebenyi C."/>
            <person name="Tomsovsky M."/>
            <person name="Tulloss R.E."/>
            <person name="Uehling J."/>
            <person name="Grigoriev I.V."/>
            <person name="Vagvolgyi C."/>
            <person name="Papp T."/>
            <person name="Martin F.M."/>
            <person name="Miettinen O."/>
            <person name="Hibbett D.S."/>
            <person name="Nagy L.G."/>
        </authorList>
    </citation>
    <scope>NUCLEOTIDE SEQUENCE [LARGE SCALE GENOMIC DNA]</scope>
    <source>
        <strain evidence="3 4">CBS 309.79</strain>
    </source>
</reference>
<feature type="compositionally biased region" description="Basic and acidic residues" evidence="1">
    <location>
        <begin position="691"/>
        <end position="705"/>
    </location>
</feature>
<name>A0A5C3QRI8_9AGAR</name>